<comment type="caution">
    <text evidence="1">The sequence shown here is derived from an EMBL/GenBank/DDBJ whole genome shotgun (WGS) entry which is preliminary data.</text>
</comment>
<protein>
    <submittedName>
        <fullName evidence="1">Uncharacterized protein</fullName>
    </submittedName>
</protein>
<sequence>MQNSEPEGKAENPQRCRISLGHVLVKNVHLSTLNCHTNGSVVRAVMLRLPHKKIVYAILMPLISGPVLNGPCGKEKFAKRLSPNHWNNGLEQCGFCVVDIRIVERGDHRTKWFIIILKELEI</sequence>
<dbReference type="Proteomes" id="UP000322234">
    <property type="component" value="Unassembled WGS sequence"/>
</dbReference>
<dbReference type="EMBL" id="VBQZ03000052">
    <property type="protein sequence ID" value="MXQ89079.1"/>
    <property type="molecule type" value="Genomic_DNA"/>
</dbReference>
<evidence type="ECO:0000313" key="1">
    <source>
        <dbReference type="EMBL" id="MXQ89079.1"/>
    </source>
</evidence>
<gene>
    <name evidence="1" type="ORF">E5288_WYG007825</name>
</gene>
<organism evidence="1 2">
    <name type="scientific">Bos mutus</name>
    <name type="common">wild yak</name>
    <dbReference type="NCBI Taxonomy" id="72004"/>
    <lineage>
        <taxon>Eukaryota</taxon>
        <taxon>Metazoa</taxon>
        <taxon>Chordata</taxon>
        <taxon>Craniata</taxon>
        <taxon>Vertebrata</taxon>
        <taxon>Euteleostomi</taxon>
        <taxon>Mammalia</taxon>
        <taxon>Eutheria</taxon>
        <taxon>Laurasiatheria</taxon>
        <taxon>Artiodactyla</taxon>
        <taxon>Ruminantia</taxon>
        <taxon>Pecora</taxon>
        <taxon>Bovidae</taxon>
        <taxon>Bovinae</taxon>
        <taxon>Bos</taxon>
    </lineage>
</organism>
<evidence type="ECO:0000313" key="2">
    <source>
        <dbReference type="Proteomes" id="UP000322234"/>
    </source>
</evidence>
<proteinExistence type="predicted"/>
<keyword evidence="2" id="KW-1185">Reference proteome</keyword>
<reference evidence="1" key="1">
    <citation type="submission" date="2019-10" db="EMBL/GenBank/DDBJ databases">
        <title>The sequence and de novo assembly of the wild yak genome.</title>
        <authorList>
            <person name="Liu Y."/>
        </authorList>
    </citation>
    <scope>NUCLEOTIDE SEQUENCE [LARGE SCALE GENOMIC DNA]</scope>
    <source>
        <strain evidence="1">WY2019</strain>
    </source>
</reference>
<accession>A0A6B0RG01</accession>
<name>A0A6B0RG01_9CETA</name>
<dbReference type="AlphaFoldDB" id="A0A6B0RG01"/>